<evidence type="ECO:0000313" key="2">
    <source>
        <dbReference type="EMBL" id="ERJ12324.1"/>
    </source>
</evidence>
<accession>U2FMC5</accession>
<protein>
    <submittedName>
        <fullName evidence="2">Uncharacterized protein</fullName>
    </submittedName>
</protein>
<reference evidence="2 3" key="1">
    <citation type="journal article" date="2011" name="J. Bacteriol.">
        <title>Genome sequence of Haloplasma contractile, an unusual contractile bacterium from a deep-sea anoxic brine lake.</title>
        <authorList>
            <person name="Antunes A."/>
            <person name="Alam I."/>
            <person name="El Dorry H."/>
            <person name="Siam R."/>
            <person name="Robertson A."/>
            <person name="Bajic V.B."/>
            <person name="Stingl U."/>
        </authorList>
    </citation>
    <scope>NUCLEOTIDE SEQUENCE [LARGE SCALE GENOMIC DNA]</scope>
    <source>
        <strain evidence="2 3">SSD-17B</strain>
    </source>
</reference>
<dbReference type="EMBL" id="AFNU02000004">
    <property type="protein sequence ID" value="ERJ12324.1"/>
    <property type="molecule type" value="Genomic_DNA"/>
</dbReference>
<proteinExistence type="predicted"/>
<organism evidence="2 3">
    <name type="scientific">Haloplasma contractile SSD-17B</name>
    <dbReference type="NCBI Taxonomy" id="1033810"/>
    <lineage>
        <taxon>Bacteria</taxon>
        <taxon>Bacillati</taxon>
        <taxon>Mycoplasmatota</taxon>
        <taxon>Mollicutes</taxon>
        <taxon>Haloplasmatales</taxon>
        <taxon>Haloplasmataceae</taxon>
        <taxon>Haloplasma</taxon>
    </lineage>
</organism>
<sequence length="284" mass="33323">MKVSFGECIVEGIEEFFKHIIGYLFMGGLGYGMVKLFVPILNGITDVDDTNLVNIYLFFVIVIVILSVLIYYLVTKVAINFIMQTEEERLDRKTLMEKKRDLYNQIPVDNVFKHLGNMFLLIISISIIILSRELSIAFVRVYDLSDHFLVELFLNLIFGYIGINLFFVYIIGPLKVKKVWTFQVARKFSLKMFARSLQFFTFMILNAFLVGLVYKYFVAKGDYMSIAMFKVETLVVEIPVMILLSSLFVLYIIIHVIYTININRVHFKEEQWLIDTEFDYTNKW</sequence>
<name>U2FMC5_9MOLU</name>
<keyword evidence="3" id="KW-1185">Reference proteome</keyword>
<feature type="transmembrane region" description="Helical" evidence="1">
    <location>
        <begin position="53"/>
        <end position="74"/>
    </location>
</feature>
<feature type="transmembrane region" description="Helical" evidence="1">
    <location>
        <begin position="148"/>
        <end position="171"/>
    </location>
</feature>
<gene>
    <name evidence="2" type="ORF">HLPCO_001310</name>
</gene>
<keyword evidence="1" id="KW-0472">Membrane</keyword>
<feature type="transmembrane region" description="Helical" evidence="1">
    <location>
        <begin position="234"/>
        <end position="258"/>
    </location>
</feature>
<evidence type="ECO:0000313" key="3">
    <source>
        <dbReference type="Proteomes" id="UP000005707"/>
    </source>
</evidence>
<comment type="caution">
    <text evidence="2">The sequence shown here is derived from an EMBL/GenBank/DDBJ whole genome shotgun (WGS) entry which is preliminary data.</text>
</comment>
<dbReference type="Proteomes" id="UP000005707">
    <property type="component" value="Unassembled WGS sequence"/>
</dbReference>
<feature type="transmembrane region" description="Helical" evidence="1">
    <location>
        <begin position="119"/>
        <end position="142"/>
    </location>
</feature>
<dbReference type="InParanoid" id="U2FMC5"/>
<dbReference type="RefSeq" id="WP_008825099.1">
    <property type="nucleotide sequence ID" value="NZ_AFNU02000004.1"/>
</dbReference>
<keyword evidence="1" id="KW-1133">Transmembrane helix</keyword>
<dbReference type="AlphaFoldDB" id="U2FMC5"/>
<reference evidence="2 3" key="2">
    <citation type="journal article" date="2013" name="PLoS ONE">
        <title>INDIGO - INtegrated Data Warehouse of MIcrobial GenOmes with Examples from the Red Sea Extremophiles.</title>
        <authorList>
            <person name="Alam I."/>
            <person name="Antunes A."/>
            <person name="Kamau A.A."/>
            <person name="Ba Alawi W."/>
            <person name="Kalkatawi M."/>
            <person name="Stingl U."/>
            <person name="Bajic V.B."/>
        </authorList>
    </citation>
    <scope>NUCLEOTIDE SEQUENCE [LARGE SCALE GENOMIC DNA]</scope>
    <source>
        <strain evidence="2 3">SSD-17B</strain>
    </source>
</reference>
<evidence type="ECO:0000256" key="1">
    <source>
        <dbReference type="SAM" id="Phobius"/>
    </source>
</evidence>
<keyword evidence="1" id="KW-0812">Transmembrane</keyword>
<feature type="transmembrane region" description="Helical" evidence="1">
    <location>
        <begin position="192"/>
        <end position="214"/>
    </location>
</feature>
<feature type="transmembrane region" description="Helical" evidence="1">
    <location>
        <begin position="20"/>
        <end position="41"/>
    </location>
</feature>